<feature type="transmembrane region" description="Helical" evidence="16">
    <location>
        <begin position="1011"/>
        <end position="1034"/>
    </location>
</feature>
<feature type="transmembrane region" description="Helical" evidence="16">
    <location>
        <begin position="49"/>
        <end position="70"/>
    </location>
</feature>
<comment type="catalytic activity">
    <reaction evidence="14">
        <text>D-fructose(out) = D-fructose(in)</text>
        <dbReference type="Rhea" id="RHEA:60372"/>
        <dbReference type="ChEBI" id="CHEBI:37721"/>
    </reaction>
    <physiologicalReaction direction="left-to-right" evidence="14">
        <dbReference type="Rhea" id="RHEA:60373"/>
    </physiologicalReaction>
</comment>
<evidence type="ECO:0000256" key="2">
    <source>
        <dbReference type="ARBA" id="ARBA00011738"/>
    </source>
</evidence>
<feature type="transmembrane region" description="Helical" evidence="16">
    <location>
        <begin position="304"/>
        <end position="328"/>
    </location>
</feature>
<evidence type="ECO:0000256" key="12">
    <source>
        <dbReference type="ARBA" id="ARBA00044662"/>
    </source>
</evidence>
<evidence type="ECO:0000256" key="11">
    <source>
        <dbReference type="ARBA" id="ARBA00044656"/>
    </source>
</evidence>
<evidence type="ECO:0000256" key="5">
    <source>
        <dbReference type="ARBA" id="ARBA00022597"/>
    </source>
</evidence>
<evidence type="ECO:0000256" key="13">
    <source>
        <dbReference type="ARBA" id="ARBA00044668"/>
    </source>
</evidence>
<dbReference type="InterPro" id="IPR020846">
    <property type="entry name" value="MFS_dom"/>
</dbReference>
<dbReference type="InterPro" id="IPR045263">
    <property type="entry name" value="GLUT"/>
</dbReference>
<feature type="transmembrane region" description="Helical" evidence="16">
    <location>
        <begin position="1040"/>
        <end position="1060"/>
    </location>
</feature>
<comment type="catalytic activity">
    <reaction evidence="12">
        <text>D-mannose(out) = D-mannose(in)</text>
        <dbReference type="Rhea" id="RHEA:78391"/>
        <dbReference type="ChEBI" id="CHEBI:4208"/>
    </reaction>
    <physiologicalReaction direction="left-to-right" evidence="12">
        <dbReference type="Rhea" id="RHEA:78392"/>
    </physiologicalReaction>
</comment>
<comment type="catalytic activity">
    <reaction evidence="13">
        <text>D-glucosamine(out) = D-glucosamine(in)</text>
        <dbReference type="Rhea" id="RHEA:78423"/>
        <dbReference type="ChEBI" id="CHEBI:58723"/>
    </reaction>
    <physiologicalReaction direction="left-to-right" evidence="13">
        <dbReference type="Rhea" id="RHEA:78424"/>
    </physiologicalReaction>
</comment>
<evidence type="ECO:0000256" key="6">
    <source>
        <dbReference type="ARBA" id="ARBA00022692"/>
    </source>
</evidence>
<dbReference type="SUPFAM" id="SSF47473">
    <property type="entry name" value="EF-hand"/>
    <property type="match status" value="1"/>
</dbReference>
<dbReference type="SUPFAM" id="SSF103473">
    <property type="entry name" value="MFS general substrate transporter"/>
    <property type="match status" value="1"/>
</dbReference>
<feature type="transmembrane region" description="Helical" evidence="16">
    <location>
        <begin position="165"/>
        <end position="186"/>
    </location>
</feature>
<keyword evidence="5" id="KW-0762">Sugar transport</keyword>
<evidence type="ECO:0000256" key="7">
    <source>
        <dbReference type="ARBA" id="ARBA00022989"/>
    </source>
</evidence>
<evidence type="ECO:0000256" key="15">
    <source>
        <dbReference type="ARBA" id="ARBA00044780"/>
    </source>
</evidence>
<dbReference type="PROSITE" id="PS00217">
    <property type="entry name" value="SUGAR_TRANSPORT_2"/>
    <property type="match status" value="1"/>
</dbReference>
<sequence>MMVVNDAASSYSVSCDPTQRDVVALSNLQFATRDMAGGSVFQVGEDVELFRVVLLLSALAVCLLVFETALHHLEHHLSRYDKYQHMLKKVYRELMILGLLSFIVKMLTELFPFSKYLRRAQANQISHTIEVEPSMWLLLLGIAWGLAAVVQILEDLDVDVRYELIEALMVFSWVHVLLHIVVLLYFRSCVRQLLRIAGYSNDKSILAANLNTISQEEATAWQVEAADNALDTMNQVHARQEEIEHRRKAARHRLFQADMGLQLLATCCRNIARLCCCKRRSESQPSVIERASPEIKIRFFSRKAWHVVVMFLMVLNGFFVALLVQGAVYSMDEIYDQVGVIPVILIPLPLILNMTVLQQPIFRYFVIICSVLRLDASTLGEVVQHFNEIIELRSEFATSLLQCFKEGGKTIGDLEMAIKKHDPKRSGLVEVDTLRSVLASFGFRLTRFRFNSVVKMLFELEGTKVEYAQLLQLVALVQQERCEDAFGKISMTFVDPRSDHFRFSRAVRTSSKTEFAMPISQVNPVSDATISETMELGDLRTNGSWENVRKADGLKERASTMHNLKFDGEEQKRLYQELPFRVLAGMRRRSFRIERDYPQLKPRSSWANLSRLVKKHGEHELLISEEDEDSEPGYTYPLLLSCLVAVINAFQYGYNTAVTGSVNPDVVFPGHSGMLWATCVSAFAVGGPIGSIGGGQLSAKIGRKRTMLANSCLFVVSGAVMALAIDIYMLIVGRFLVGIASGTATVIVPLYLGELAPPNLRGSLGTTYQVAMVLGILGTDVMAFGFAGESQGFTHPGWRLMFGFAGVLGALQIVLTPLLAESPRWLLNNGNPKDAEATLRRLRQSKDVLEEIGSIAAANDNESGDIPGVWEVLCDSSIRLPLIVAVVLQCAQQLSGINAVMFYASSFFQNAGLENPLVGITLVYVVNVLATVVALMLMDSVGRRPLLLWSVVGMLLSSGVLTLGLMNLLPLANFLSVGGVMSFVWFFEIGLGPIPWLIAAEMFPAKSRTTATSIATMVNWLGLFVVGIVFPTMQSVLDDYIFIPFAFLLVLTLGFSLKYVPETKGKTLDEIQEEMNVQ</sequence>
<evidence type="ECO:0000256" key="1">
    <source>
        <dbReference type="ARBA" id="ARBA00004651"/>
    </source>
</evidence>
<dbReference type="PROSITE" id="PS00216">
    <property type="entry name" value="SUGAR_TRANSPORT_1"/>
    <property type="match status" value="1"/>
</dbReference>
<dbReference type="Pfam" id="PF00083">
    <property type="entry name" value="Sugar_tr"/>
    <property type="match status" value="1"/>
</dbReference>
<comment type="caution">
    <text evidence="18">The sequence shown here is derived from an EMBL/GenBank/DDBJ whole genome shotgun (WGS) entry which is preliminary data.</text>
</comment>
<feature type="transmembrane region" description="Helical" evidence="16">
    <location>
        <begin position="634"/>
        <end position="654"/>
    </location>
</feature>
<evidence type="ECO:0000256" key="16">
    <source>
        <dbReference type="SAM" id="Phobius"/>
    </source>
</evidence>
<evidence type="ECO:0000256" key="9">
    <source>
        <dbReference type="ARBA" id="ARBA00044637"/>
    </source>
</evidence>
<feature type="transmembrane region" description="Helical" evidence="16">
    <location>
        <begin position="674"/>
        <end position="695"/>
    </location>
</feature>
<feature type="transmembrane region" description="Helical" evidence="16">
    <location>
        <begin position="882"/>
        <end position="904"/>
    </location>
</feature>
<feature type="transmembrane region" description="Helical" evidence="16">
    <location>
        <begin position="946"/>
        <end position="968"/>
    </location>
</feature>
<feature type="transmembrane region" description="Helical" evidence="16">
    <location>
        <begin position="731"/>
        <end position="752"/>
    </location>
</feature>
<evidence type="ECO:0000256" key="8">
    <source>
        <dbReference type="ARBA" id="ARBA00023136"/>
    </source>
</evidence>
<reference evidence="18 19" key="1">
    <citation type="submission" date="2018-07" db="EMBL/GenBank/DDBJ databases">
        <title>Genome sequencing of oomycete isolates from Chile give support for New Zealand origin for Phytophthora kernoviae and make available the first Nothophytophthora sp. genome.</title>
        <authorList>
            <person name="Studholme D.J."/>
            <person name="Sanfuentes E."/>
            <person name="Panda P."/>
            <person name="Hill R."/>
            <person name="Sambles C."/>
            <person name="Grant M."/>
            <person name="Williams N.M."/>
            <person name="Mcdougal R.L."/>
        </authorList>
    </citation>
    <scope>NUCLEOTIDE SEQUENCE [LARGE SCALE GENOMIC DNA]</scope>
    <source>
        <strain evidence="18">Chile6</strain>
    </source>
</reference>
<feature type="transmembrane region" description="Helical" evidence="16">
    <location>
        <begin position="90"/>
        <end position="113"/>
    </location>
</feature>
<dbReference type="AlphaFoldDB" id="A0A3F2RHL5"/>
<keyword evidence="8 16" id="KW-0472">Membrane</keyword>
<name>A0A3F2RHL5_9STRA</name>
<keyword evidence="3" id="KW-0813">Transport</keyword>
<dbReference type="InterPro" id="IPR005829">
    <property type="entry name" value="Sugar_transporter_CS"/>
</dbReference>
<organism evidence="18 19">
    <name type="scientific">Phytophthora kernoviae</name>
    <dbReference type="NCBI Taxonomy" id="325452"/>
    <lineage>
        <taxon>Eukaryota</taxon>
        <taxon>Sar</taxon>
        <taxon>Stramenopiles</taxon>
        <taxon>Oomycota</taxon>
        <taxon>Peronosporomycetes</taxon>
        <taxon>Peronosporales</taxon>
        <taxon>Peronosporaceae</taxon>
        <taxon>Phytophthora</taxon>
    </lineage>
</organism>
<evidence type="ECO:0000256" key="3">
    <source>
        <dbReference type="ARBA" id="ARBA00022448"/>
    </source>
</evidence>
<evidence type="ECO:0000256" key="14">
    <source>
        <dbReference type="ARBA" id="ARBA00044710"/>
    </source>
</evidence>
<comment type="catalytic activity">
    <reaction evidence="11">
        <text>D-xylose(out) = D-xylose(in)</text>
        <dbReference type="Rhea" id="RHEA:78427"/>
        <dbReference type="ChEBI" id="CHEBI:53455"/>
    </reaction>
    <physiologicalReaction direction="left-to-right" evidence="11">
        <dbReference type="Rhea" id="RHEA:78428"/>
    </physiologicalReaction>
</comment>
<dbReference type="InterPro" id="IPR011992">
    <property type="entry name" value="EF-hand-dom_pair"/>
</dbReference>
<dbReference type="NCBIfam" id="TIGR00879">
    <property type="entry name" value="SP"/>
    <property type="match status" value="1"/>
</dbReference>
<feature type="transmembrane region" description="Helical" evidence="16">
    <location>
        <begin position="334"/>
        <end position="357"/>
    </location>
</feature>
<dbReference type="OrthoDB" id="6339427at2759"/>
<evidence type="ECO:0000259" key="17">
    <source>
        <dbReference type="PROSITE" id="PS50850"/>
    </source>
</evidence>
<comment type="catalytic activity">
    <reaction evidence="10">
        <text>D-glucose(out) = D-glucose(in)</text>
        <dbReference type="Rhea" id="RHEA:60376"/>
        <dbReference type="ChEBI" id="CHEBI:4167"/>
    </reaction>
    <physiologicalReaction direction="left-to-right" evidence="10">
        <dbReference type="Rhea" id="RHEA:60377"/>
    </physiologicalReaction>
</comment>
<feature type="transmembrane region" description="Helical" evidence="16">
    <location>
        <begin position="974"/>
        <end position="999"/>
    </location>
</feature>
<dbReference type="InterPro" id="IPR005828">
    <property type="entry name" value="MFS_sugar_transport-like"/>
</dbReference>
<gene>
    <name evidence="18" type="ORF">BBP00_00007851</name>
</gene>
<keyword evidence="7 16" id="KW-1133">Transmembrane helix</keyword>
<dbReference type="GO" id="GO:0005886">
    <property type="term" value="C:plasma membrane"/>
    <property type="evidence" value="ECO:0007669"/>
    <property type="project" value="UniProtKB-SubCell"/>
</dbReference>
<dbReference type="Proteomes" id="UP000277300">
    <property type="component" value="Unassembled WGS sequence"/>
</dbReference>
<comment type="catalytic activity">
    <reaction evidence="9">
        <text>D-galactose(in) = D-galactose(out)</text>
        <dbReference type="Rhea" id="RHEA:34915"/>
        <dbReference type="ChEBI" id="CHEBI:4139"/>
    </reaction>
    <physiologicalReaction direction="right-to-left" evidence="9">
        <dbReference type="Rhea" id="RHEA:34917"/>
    </physiologicalReaction>
</comment>
<feature type="transmembrane region" description="Helical" evidence="16">
    <location>
        <begin position="800"/>
        <end position="820"/>
    </location>
</feature>
<dbReference type="InterPro" id="IPR036259">
    <property type="entry name" value="MFS_trans_sf"/>
</dbReference>
<comment type="subcellular location">
    <subcellularLocation>
        <location evidence="1">Cell membrane</location>
        <topology evidence="1">Multi-pass membrane protein</topology>
    </subcellularLocation>
</comment>
<proteinExistence type="predicted"/>
<keyword evidence="6 16" id="KW-0812">Transmembrane</keyword>
<feature type="transmembrane region" description="Helical" evidence="16">
    <location>
        <begin position="134"/>
        <end position="153"/>
    </location>
</feature>
<dbReference type="EMBL" id="MBDO02000347">
    <property type="protein sequence ID" value="RLN56737.1"/>
    <property type="molecule type" value="Genomic_DNA"/>
</dbReference>
<keyword evidence="4" id="KW-1003">Cell membrane</keyword>
<feature type="transmembrane region" description="Helical" evidence="16">
    <location>
        <begin position="707"/>
        <end position="725"/>
    </location>
</feature>
<comment type="subunit">
    <text evidence="2">Homodimer.</text>
</comment>
<evidence type="ECO:0000256" key="10">
    <source>
        <dbReference type="ARBA" id="ARBA00044648"/>
    </source>
</evidence>
<feature type="transmembrane region" description="Helical" evidence="16">
    <location>
        <begin position="916"/>
        <end position="937"/>
    </location>
</feature>
<feature type="transmembrane region" description="Helical" evidence="16">
    <location>
        <begin position="764"/>
        <end position="788"/>
    </location>
</feature>
<dbReference type="PANTHER" id="PTHR23503:SF8">
    <property type="entry name" value="FACILITATED GLUCOSE TRANSPORTER PROTEIN 1"/>
    <property type="match status" value="1"/>
</dbReference>
<accession>A0A3F2RHL5</accession>
<protein>
    <recommendedName>
        <fullName evidence="15">Hexose transporter 1</fullName>
    </recommendedName>
</protein>
<dbReference type="InterPro" id="IPR003663">
    <property type="entry name" value="Sugar/inositol_transpt"/>
</dbReference>
<evidence type="ECO:0000256" key="4">
    <source>
        <dbReference type="ARBA" id="ARBA00022475"/>
    </source>
</evidence>
<dbReference type="FunFam" id="1.20.1250.20:FF:000218">
    <property type="entry name" value="facilitated trehalose transporter Tret1"/>
    <property type="match status" value="1"/>
</dbReference>
<dbReference type="PROSITE" id="PS50850">
    <property type="entry name" value="MFS"/>
    <property type="match status" value="1"/>
</dbReference>
<dbReference type="GO" id="GO:0015149">
    <property type="term" value="F:hexose transmembrane transporter activity"/>
    <property type="evidence" value="ECO:0007669"/>
    <property type="project" value="TreeGrafter"/>
</dbReference>
<dbReference type="PANTHER" id="PTHR23503">
    <property type="entry name" value="SOLUTE CARRIER FAMILY 2"/>
    <property type="match status" value="1"/>
</dbReference>
<dbReference type="Gene3D" id="1.20.1250.20">
    <property type="entry name" value="MFS general substrate transporter like domains"/>
    <property type="match status" value="1"/>
</dbReference>
<evidence type="ECO:0000313" key="18">
    <source>
        <dbReference type="EMBL" id="RLN56737.1"/>
    </source>
</evidence>
<evidence type="ECO:0000313" key="19">
    <source>
        <dbReference type="Proteomes" id="UP000277300"/>
    </source>
</evidence>
<dbReference type="PRINTS" id="PR00171">
    <property type="entry name" value="SUGRTRNSPORT"/>
</dbReference>
<feature type="domain" description="Major facilitator superfamily (MFS) profile" evidence="17">
    <location>
        <begin position="641"/>
        <end position="1064"/>
    </location>
</feature>